<organism evidence="2 3">
    <name type="scientific">Paraburkholderia bannensis</name>
    <dbReference type="NCBI Taxonomy" id="765414"/>
    <lineage>
        <taxon>Bacteria</taxon>
        <taxon>Pseudomonadati</taxon>
        <taxon>Pseudomonadota</taxon>
        <taxon>Betaproteobacteria</taxon>
        <taxon>Burkholderiales</taxon>
        <taxon>Burkholderiaceae</taxon>
        <taxon>Paraburkholderia</taxon>
    </lineage>
</organism>
<dbReference type="Gene3D" id="1.20.5.1000">
    <property type="entry name" value="arf6 gtpase in complex with a specific effector, jip4"/>
    <property type="match status" value="1"/>
</dbReference>
<dbReference type="EMBL" id="JACHBW010000007">
    <property type="protein sequence ID" value="MBB6103040.1"/>
    <property type="molecule type" value="Genomic_DNA"/>
</dbReference>
<gene>
    <name evidence="2" type="ORF">F4827_002893</name>
</gene>
<keyword evidence="3" id="KW-1185">Reference proteome</keyword>
<reference evidence="2 3" key="1">
    <citation type="submission" date="2020-08" db="EMBL/GenBank/DDBJ databases">
        <title>Above-ground endophytic microbial communities from plants in different locations in the United States.</title>
        <authorList>
            <person name="Frank C."/>
        </authorList>
    </citation>
    <scope>NUCLEOTIDE SEQUENCE [LARGE SCALE GENOMIC DNA]</scope>
    <source>
        <strain evidence="2 3">WP4_2_2</strain>
    </source>
</reference>
<name>A0A7W9TZ70_9BURK</name>
<feature type="coiled-coil region" evidence="1">
    <location>
        <begin position="479"/>
        <end position="513"/>
    </location>
</feature>
<sequence length="538" mass="60858">MTILKAIPIVSEYFASDDDRNADSWRSGLHSGNIGDIVYALPTCRMLDVNHLILNVCADPGFGGRVLTDQAAKALVPLLFAQKFVRRVTIIKSGVPWEFANPADLGVDYILDSFRASFTNPRLHLVYAHATPFNLMIDGARPWITIDAAPITDKVKQQPYIVVGLTNRYRRFDHAYYEYIFRDVPADRVFFVGVGSDQIERRNIGGTVFQTESFLDLAKLLANSALFIGNPSFAYAMAEGLKVNRLVEVPEENNVYPLDGTGSLIHMTSPEAVRARVFEALQLEDHSRISWENALPAQMLANMPSTQLYFDSGSGFNEIESLRRSVIRGARRYVFGGFPQNEAILAFRFDPVDDHTIVRINKVCVTSEAGELVLNATPLNATYVFDAAECCFTHNDPQFIVHVPAEHQVGLKNVIVDMETLAIGATEVINRLYPRQFEQLTEELSQLATTKIEMIQQYGHLLSERDQLVNDQGKTTMEFQHLLARLDSLTIEREQLRSERDHLLIERDQLFAERNTILKSRSWRVTAPLRRFLRMFAA</sequence>
<accession>A0A7W9TZ70</accession>
<dbReference type="AlphaFoldDB" id="A0A7W9TZ70"/>
<dbReference type="RefSeq" id="WP_183724575.1">
    <property type="nucleotide sequence ID" value="NZ_JACHBW010000007.1"/>
</dbReference>
<evidence type="ECO:0000313" key="2">
    <source>
        <dbReference type="EMBL" id="MBB6103040.1"/>
    </source>
</evidence>
<proteinExistence type="predicted"/>
<evidence type="ECO:0000256" key="1">
    <source>
        <dbReference type="SAM" id="Coils"/>
    </source>
</evidence>
<evidence type="ECO:0000313" key="3">
    <source>
        <dbReference type="Proteomes" id="UP000571554"/>
    </source>
</evidence>
<protein>
    <submittedName>
        <fullName evidence="2">Uncharacterized protein</fullName>
    </submittedName>
</protein>
<comment type="caution">
    <text evidence="2">The sequence shown here is derived from an EMBL/GenBank/DDBJ whole genome shotgun (WGS) entry which is preliminary data.</text>
</comment>
<dbReference type="Proteomes" id="UP000571554">
    <property type="component" value="Unassembled WGS sequence"/>
</dbReference>
<keyword evidence="1" id="KW-0175">Coiled coil</keyword>